<sequence length="482" mass="52200">MVAFARHIEQHRREMSALRETQQQSVNRMTSRLGPESGGTRGPVAPVSQSDPYKNSTANSWPRAAMNRPTLSNEQASQWTCWNCGEAGHRSNKCPGRAKSEARPYQPRPTTHGPNGSNSRERANVVQSGEYGAAQGLKEGQLPLLFHDYVARDPYVSSRCAADMVNVQVMTAELKASPTLIGPSTEAVFDVCGLASQGPIDSGSQTSIISYKLVRKLRERNRIDIHKACANCPIGLDVCSMTDEQLPILGLLALTVTAPTGRSLCAPFLVQKYGLGHDILIGTNYMSQLGYSLVAEGGCKPAAIRHALPVVSPTDAGNQATSAMVRVAKTHGTFSRCEQKVRVCANRPLTCPENAQVLFEPQRQHMPKGSQVQPMVVQVVRPRVKYKKADFLSRLHEDETEGDEDRPPAPGIGEKFGSVLLTQTANAVSLSNDIIHTIVLSLDVSSEPAPRSSNNSEPASHCLDSPPSASVDGPEGQSKEYW</sequence>
<name>A0A914X2R1_9BILA</name>
<keyword evidence="1" id="KW-0479">Metal-binding</keyword>
<dbReference type="Pfam" id="PF00098">
    <property type="entry name" value="zf-CCHC"/>
    <property type="match status" value="1"/>
</dbReference>
<keyword evidence="4" id="KW-1185">Reference proteome</keyword>
<feature type="compositionally biased region" description="Polar residues" evidence="2">
    <location>
        <begin position="108"/>
        <end position="118"/>
    </location>
</feature>
<proteinExistence type="predicted"/>
<dbReference type="InterPro" id="IPR001878">
    <property type="entry name" value="Znf_CCHC"/>
</dbReference>
<feature type="compositionally biased region" description="Polar residues" evidence="2">
    <location>
        <begin position="47"/>
        <end position="60"/>
    </location>
</feature>
<dbReference type="GO" id="GO:0008270">
    <property type="term" value="F:zinc ion binding"/>
    <property type="evidence" value="ECO:0007669"/>
    <property type="project" value="UniProtKB-KW"/>
</dbReference>
<keyword evidence="1" id="KW-0863">Zinc-finger</keyword>
<dbReference type="InterPro" id="IPR036875">
    <property type="entry name" value="Znf_CCHC_sf"/>
</dbReference>
<organism evidence="4 5">
    <name type="scientific">Plectus sambesii</name>
    <dbReference type="NCBI Taxonomy" id="2011161"/>
    <lineage>
        <taxon>Eukaryota</taxon>
        <taxon>Metazoa</taxon>
        <taxon>Ecdysozoa</taxon>
        <taxon>Nematoda</taxon>
        <taxon>Chromadorea</taxon>
        <taxon>Plectida</taxon>
        <taxon>Plectina</taxon>
        <taxon>Plectoidea</taxon>
        <taxon>Plectidae</taxon>
        <taxon>Plectus</taxon>
    </lineage>
</organism>
<dbReference type="SMART" id="SM00343">
    <property type="entry name" value="ZnF_C2HC"/>
    <property type="match status" value="1"/>
</dbReference>
<reference evidence="5" key="1">
    <citation type="submission" date="2022-11" db="UniProtKB">
        <authorList>
            <consortium name="WormBaseParasite"/>
        </authorList>
    </citation>
    <scope>IDENTIFICATION</scope>
</reference>
<evidence type="ECO:0000256" key="1">
    <source>
        <dbReference type="PROSITE-ProRule" id="PRU00047"/>
    </source>
</evidence>
<feature type="region of interest" description="Disordered" evidence="2">
    <location>
        <begin position="391"/>
        <end position="415"/>
    </location>
</feature>
<evidence type="ECO:0000313" key="4">
    <source>
        <dbReference type="Proteomes" id="UP000887566"/>
    </source>
</evidence>
<keyword evidence="1" id="KW-0862">Zinc</keyword>
<dbReference type="AlphaFoldDB" id="A0A914X2R1"/>
<dbReference type="Proteomes" id="UP000887566">
    <property type="component" value="Unplaced"/>
</dbReference>
<dbReference type="GO" id="GO:0003676">
    <property type="term" value="F:nucleic acid binding"/>
    <property type="evidence" value="ECO:0007669"/>
    <property type="project" value="InterPro"/>
</dbReference>
<dbReference type="SUPFAM" id="SSF57756">
    <property type="entry name" value="Retrovirus zinc finger-like domains"/>
    <property type="match status" value="1"/>
</dbReference>
<feature type="region of interest" description="Disordered" evidence="2">
    <location>
        <begin position="89"/>
        <end position="123"/>
    </location>
</feature>
<feature type="compositionally biased region" description="Polar residues" evidence="2">
    <location>
        <begin position="19"/>
        <end position="30"/>
    </location>
</feature>
<evidence type="ECO:0000259" key="3">
    <source>
        <dbReference type="PROSITE" id="PS50158"/>
    </source>
</evidence>
<dbReference type="WBParaSite" id="PSAMB.scaffold640size52828.g7572.t1">
    <property type="protein sequence ID" value="PSAMB.scaffold640size52828.g7572.t1"/>
    <property type="gene ID" value="PSAMB.scaffold640size52828.g7572"/>
</dbReference>
<evidence type="ECO:0000256" key="2">
    <source>
        <dbReference type="SAM" id="MobiDB-lite"/>
    </source>
</evidence>
<evidence type="ECO:0000313" key="5">
    <source>
        <dbReference type="WBParaSite" id="PSAMB.scaffold640size52828.g7572.t1"/>
    </source>
</evidence>
<feature type="domain" description="CCHC-type" evidence="3">
    <location>
        <begin position="81"/>
        <end position="95"/>
    </location>
</feature>
<feature type="region of interest" description="Disordered" evidence="2">
    <location>
        <begin position="13"/>
        <end position="70"/>
    </location>
</feature>
<accession>A0A914X2R1</accession>
<protein>
    <submittedName>
        <fullName evidence="5">CCHC-type domain-containing protein</fullName>
    </submittedName>
</protein>
<dbReference type="GO" id="GO:0019899">
    <property type="term" value="F:enzyme binding"/>
    <property type="evidence" value="ECO:0007669"/>
    <property type="project" value="UniProtKB-ARBA"/>
</dbReference>
<feature type="region of interest" description="Disordered" evidence="2">
    <location>
        <begin position="444"/>
        <end position="482"/>
    </location>
</feature>
<dbReference type="PROSITE" id="PS50158">
    <property type="entry name" value="ZF_CCHC"/>
    <property type="match status" value="1"/>
</dbReference>